<dbReference type="AlphaFoldDB" id="E3I1I2"/>
<dbReference type="Proteomes" id="UP000001399">
    <property type="component" value="Chromosome"/>
</dbReference>
<dbReference type="KEGG" id="rva:Rvan_2045"/>
<accession>E3I1I2</accession>
<reference evidence="3" key="1">
    <citation type="journal article" date="2011" name="J. Bacteriol.">
        <title>Genome sequences of eight morphologically diverse alphaproteobacteria.</title>
        <authorList>
            <consortium name="US DOE Joint Genome Institute"/>
            <person name="Brown P.J."/>
            <person name="Kysela D.T."/>
            <person name="Buechlein A."/>
            <person name="Hemmerich C."/>
            <person name="Brun Y.V."/>
        </authorList>
    </citation>
    <scope>NUCLEOTIDE SEQUENCE [LARGE SCALE GENOMIC DNA]</scope>
    <source>
        <strain evidence="3">ATCC 17100 / ATH 3.1.1 / DSM 162 / LMG 4299</strain>
    </source>
</reference>
<organism evidence="2 3">
    <name type="scientific">Rhodomicrobium vannielii (strain ATCC 17100 / DSM 162 / LMG 4299 / NCIMB 10020 / ATH 3.1.1)</name>
    <dbReference type="NCBI Taxonomy" id="648757"/>
    <lineage>
        <taxon>Bacteria</taxon>
        <taxon>Pseudomonadati</taxon>
        <taxon>Pseudomonadota</taxon>
        <taxon>Alphaproteobacteria</taxon>
        <taxon>Hyphomicrobiales</taxon>
        <taxon>Hyphomicrobiaceae</taxon>
        <taxon>Rhodomicrobium</taxon>
    </lineage>
</organism>
<proteinExistence type="predicted"/>
<dbReference type="eggNOG" id="ENOG5033NW0">
    <property type="taxonomic scope" value="Bacteria"/>
</dbReference>
<evidence type="ECO:0000256" key="1">
    <source>
        <dbReference type="SAM" id="Coils"/>
    </source>
</evidence>
<dbReference type="HOGENOM" id="CLU_1440068_0_0_5"/>
<dbReference type="RefSeq" id="WP_013419659.1">
    <property type="nucleotide sequence ID" value="NC_014664.1"/>
</dbReference>
<gene>
    <name evidence="2" type="ordered locus">Rvan_2045</name>
</gene>
<evidence type="ECO:0000313" key="2">
    <source>
        <dbReference type="EMBL" id="ADP71273.1"/>
    </source>
</evidence>
<evidence type="ECO:0000313" key="3">
    <source>
        <dbReference type="Proteomes" id="UP000001399"/>
    </source>
</evidence>
<keyword evidence="1" id="KW-0175">Coiled coil</keyword>
<dbReference type="EMBL" id="CP002292">
    <property type="protein sequence ID" value="ADP71273.1"/>
    <property type="molecule type" value="Genomic_DNA"/>
</dbReference>
<sequence>MALPKFFAATLARTKSAAAGIREDVSKLRSEIRGAQVRRAEIEAAPVDVAEVERRVDGLLSSAEASFLFGGWSSSWLSAPGFDSERLLKSLQFGFSRQPLGALSYLGGREMLKAALMAEAATGMPLEAKPLTAEQRAKALADADAEIERLEMLEEAVIREAASAGIEISRREDASAAVFLLPDADMPR</sequence>
<keyword evidence="3" id="KW-1185">Reference proteome</keyword>
<protein>
    <submittedName>
        <fullName evidence="2">Uncharacterized protein</fullName>
    </submittedName>
</protein>
<dbReference type="STRING" id="648757.Rvan_2045"/>
<name>E3I1I2_RHOVT</name>
<feature type="coiled-coil region" evidence="1">
    <location>
        <begin position="133"/>
        <end position="160"/>
    </location>
</feature>